<reference evidence="6" key="2">
    <citation type="submission" date="2015-01" db="EMBL/GenBank/DDBJ databases">
        <title>Evolutionary Origins and Diversification of the Mycorrhizal Mutualists.</title>
        <authorList>
            <consortium name="DOE Joint Genome Institute"/>
            <consortium name="Mycorrhizal Genomics Consortium"/>
            <person name="Kohler A."/>
            <person name="Kuo A."/>
            <person name="Nagy L.G."/>
            <person name="Floudas D."/>
            <person name="Copeland A."/>
            <person name="Barry K.W."/>
            <person name="Cichocki N."/>
            <person name="Veneault-Fourrey C."/>
            <person name="LaButti K."/>
            <person name="Lindquist E.A."/>
            <person name="Lipzen A."/>
            <person name="Lundell T."/>
            <person name="Morin E."/>
            <person name="Murat C."/>
            <person name="Riley R."/>
            <person name="Ohm R."/>
            <person name="Sun H."/>
            <person name="Tunlid A."/>
            <person name="Henrissat B."/>
            <person name="Grigoriev I.V."/>
            <person name="Hibbett D.S."/>
            <person name="Martin F."/>
        </authorList>
    </citation>
    <scope>NUCLEOTIDE SEQUENCE [LARGE SCALE GENOMIC DNA]</scope>
    <source>
        <strain evidence="6">ATCC 200175</strain>
    </source>
</reference>
<dbReference type="InterPro" id="IPR036322">
    <property type="entry name" value="WD40_repeat_dom_sf"/>
</dbReference>
<dbReference type="CDD" id="cd00200">
    <property type="entry name" value="WD40"/>
    <property type="match status" value="1"/>
</dbReference>
<feature type="repeat" description="WD" evidence="3">
    <location>
        <begin position="131"/>
        <end position="172"/>
    </location>
</feature>
<evidence type="ECO:0000256" key="2">
    <source>
        <dbReference type="ARBA" id="ARBA00022737"/>
    </source>
</evidence>
<dbReference type="Pfam" id="PF23414">
    <property type="entry name" value="Beta-prop_EML_2"/>
    <property type="match status" value="1"/>
</dbReference>
<evidence type="ECO:0000256" key="3">
    <source>
        <dbReference type="PROSITE-ProRule" id="PRU00221"/>
    </source>
</evidence>
<protein>
    <recommendedName>
        <fullName evidence="4">EML-like second beta-propeller domain-containing protein</fullName>
    </recommendedName>
</protein>
<feature type="repeat" description="WD" evidence="3">
    <location>
        <begin position="87"/>
        <end position="128"/>
    </location>
</feature>
<reference evidence="5 6" key="1">
    <citation type="submission" date="2014-06" db="EMBL/GenBank/DDBJ databases">
        <authorList>
            <consortium name="DOE Joint Genome Institute"/>
            <person name="Kuo A."/>
            <person name="Kohler A."/>
            <person name="Nagy L.G."/>
            <person name="Floudas D."/>
            <person name="Copeland A."/>
            <person name="Barry K.W."/>
            <person name="Cichocki N."/>
            <person name="Veneault-Fourrey C."/>
            <person name="LaButti K."/>
            <person name="Lindquist E.A."/>
            <person name="Lipzen A."/>
            <person name="Lundell T."/>
            <person name="Morin E."/>
            <person name="Murat C."/>
            <person name="Sun H."/>
            <person name="Tunlid A."/>
            <person name="Henrissat B."/>
            <person name="Grigoriev I.V."/>
            <person name="Hibbett D.S."/>
            <person name="Martin F."/>
            <person name="Nordberg H.P."/>
            <person name="Cantor M.N."/>
            <person name="Hua S.X."/>
        </authorList>
    </citation>
    <scope>NUCLEOTIDE SEQUENCE [LARGE SCALE GENOMIC DNA]</scope>
    <source>
        <strain evidence="5 6">ATCC 200175</strain>
    </source>
</reference>
<dbReference type="Proteomes" id="UP000053647">
    <property type="component" value="Unassembled WGS sequence"/>
</dbReference>
<dbReference type="InterPro" id="IPR019775">
    <property type="entry name" value="WD40_repeat_CS"/>
</dbReference>
<name>A0A0C9TSB3_PAXIN</name>
<dbReference type="GO" id="GO:0005634">
    <property type="term" value="C:nucleus"/>
    <property type="evidence" value="ECO:0007669"/>
    <property type="project" value="TreeGrafter"/>
</dbReference>
<dbReference type="HOGENOM" id="CLU_000288_57_33_1"/>
<evidence type="ECO:0000313" key="5">
    <source>
        <dbReference type="EMBL" id="KIJ13233.1"/>
    </source>
</evidence>
<gene>
    <name evidence="5" type="ORF">PAXINDRAFT_81616</name>
</gene>
<dbReference type="Gene3D" id="2.130.10.10">
    <property type="entry name" value="YVTN repeat-like/Quinoprotein amine dehydrogenase"/>
    <property type="match status" value="3"/>
</dbReference>
<feature type="repeat" description="WD" evidence="3">
    <location>
        <begin position="216"/>
        <end position="249"/>
    </location>
</feature>
<dbReference type="PROSITE" id="PS50082">
    <property type="entry name" value="WD_REPEATS_2"/>
    <property type="match status" value="5"/>
</dbReference>
<dbReference type="InterPro" id="IPR001680">
    <property type="entry name" value="WD40_rpt"/>
</dbReference>
<dbReference type="AlphaFoldDB" id="A0A0C9TSB3"/>
<evidence type="ECO:0000256" key="1">
    <source>
        <dbReference type="ARBA" id="ARBA00022574"/>
    </source>
</evidence>
<dbReference type="SUPFAM" id="SSF50978">
    <property type="entry name" value="WD40 repeat-like"/>
    <property type="match status" value="1"/>
</dbReference>
<keyword evidence="6" id="KW-1185">Reference proteome</keyword>
<dbReference type="PROSITE" id="PS50294">
    <property type="entry name" value="WD_REPEATS_REGION"/>
    <property type="match status" value="3"/>
</dbReference>
<dbReference type="OrthoDB" id="538223at2759"/>
<dbReference type="InterPro" id="IPR020472">
    <property type="entry name" value="WD40_PAC1"/>
</dbReference>
<dbReference type="InterPro" id="IPR055442">
    <property type="entry name" value="Beta-prop_EML-like_2nd"/>
</dbReference>
<dbReference type="PRINTS" id="PR00320">
    <property type="entry name" value="GPROTEINBRPT"/>
</dbReference>
<dbReference type="PANTHER" id="PTHR22847">
    <property type="entry name" value="WD40 REPEAT PROTEIN"/>
    <property type="match status" value="1"/>
</dbReference>
<dbReference type="PROSITE" id="PS00678">
    <property type="entry name" value="WD_REPEATS_1"/>
    <property type="match status" value="2"/>
</dbReference>
<dbReference type="EMBL" id="KN819354">
    <property type="protein sequence ID" value="KIJ13233.1"/>
    <property type="molecule type" value="Genomic_DNA"/>
</dbReference>
<feature type="domain" description="EML-like second beta-propeller" evidence="4">
    <location>
        <begin position="8"/>
        <end position="173"/>
    </location>
</feature>
<accession>A0A0C9TSB3</accession>
<proteinExistence type="predicted"/>
<evidence type="ECO:0000313" key="6">
    <source>
        <dbReference type="Proteomes" id="UP000053647"/>
    </source>
</evidence>
<feature type="repeat" description="WD" evidence="3">
    <location>
        <begin position="1"/>
        <end position="41"/>
    </location>
</feature>
<dbReference type="SMART" id="SM00320">
    <property type="entry name" value="WD40"/>
    <property type="match status" value="6"/>
</dbReference>
<organism evidence="5 6">
    <name type="scientific">Paxillus involutus ATCC 200175</name>
    <dbReference type="NCBI Taxonomy" id="664439"/>
    <lineage>
        <taxon>Eukaryota</taxon>
        <taxon>Fungi</taxon>
        <taxon>Dikarya</taxon>
        <taxon>Basidiomycota</taxon>
        <taxon>Agaricomycotina</taxon>
        <taxon>Agaricomycetes</taxon>
        <taxon>Agaricomycetidae</taxon>
        <taxon>Boletales</taxon>
        <taxon>Paxilineae</taxon>
        <taxon>Paxillaceae</taxon>
        <taxon>Paxillus</taxon>
    </lineage>
</organism>
<keyword evidence="1 3" id="KW-0853">WD repeat</keyword>
<dbReference type="PANTHER" id="PTHR22847:SF637">
    <property type="entry name" value="WD REPEAT DOMAIN 5B"/>
    <property type="match status" value="1"/>
</dbReference>
<dbReference type="InterPro" id="IPR015943">
    <property type="entry name" value="WD40/YVTN_repeat-like_dom_sf"/>
</dbReference>
<dbReference type="GO" id="GO:1990234">
    <property type="term" value="C:transferase complex"/>
    <property type="evidence" value="ECO:0007669"/>
    <property type="project" value="UniProtKB-ARBA"/>
</dbReference>
<sequence>MEHDGWVKGLAVTKDGKRILSGGKDRVLKAWDVETHQPIAKWGGHHGFISCIATSPDDQLVASGDYKGRIVIKEMKEGGRIKHAIETGWHIMMVHSICFSPDGTKLASGHVDKMIRVFDVENGNLIQLGPIQGHSGWVTSVVWSLDGSQLFTASNDRSIRFWDTETGQAIGDPLTGHTQAFSSISLSPDGTKLAGASWDTTVRFWGTDSGDPIGEPLQHETGIEVVTFSPSGEFVACGEQSGKVSIWRVPWWDDSKKVIAYAQLLGRAVSHSHCHFRHLNRCWTCVLLKCFLSALLTDVVCSSRL</sequence>
<feature type="repeat" description="WD" evidence="3">
    <location>
        <begin position="174"/>
        <end position="215"/>
    </location>
</feature>
<evidence type="ECO:0000259" key="4">
    <source>
        <dbReference type="Pfam" id="PF23414"/>
    </source>
</evidence>
<keyword evidence="2" id="KW-0677">Repeat</keyword>
<dbReference type="Pfam" id="PF00400">
    <property type="entry name" value="WD40"/>
    <property type="match status" value="2"/>
</dbReference>